<dbReference type="NCBIfam" id="TIGR01003">
    <property type="entry name" value="PTS_HPr_family"/>
    <property type="match status" value="1"/>
</dbReference>
<gene>
    <name evidence="5" type="ORF">OBE_07017</name>
</gene>
<dbReference type="PANTHER" id="PTHR33705:SF2">
    <property type="entry name" value="PHOSPHOCARRIER PROTEIN NPR"/>
    <property type="match status" value="1"/>
</dbReference>
<comment type="caution">
    <text evidence="5">The sequence shown here is derived from an EMBL/GenBank/DDBJ whole genome shotgun (WGS) entry which is preliminary data.</text>
</comment>
<evidence type="ECO:0000256" key="3">
    <source>
        <dbReference type="ARBA" id="ARBA00022683"/>
    </source>
</evidence>
<evidence type="ECO:0000256" key="1">
    <source>
        <dbReference type="ARBA" id="ARBA00004496"/>
    </source>
</evidence>
<dbReference type="EMBL" id="AJWZ01004818">
    <property type="protein sequence ID" value="EKC64330.1"/>
    <property type="molecule type" value="Genomic_DNA"/>
</dbReference>
<dbReference type="SUPFAM" id="SSF55594">
    <property type="entry name" value="HPr-like"/>
    <property type="match status" value="1"/>
</dbReference>
<sequence length="88" mass="9506">MLSMKQFSYVIKDEIGLHARPAGLLAKEAKKYQSTVTLSCKGKSAAASKLMAIMGMGVKHGDNVEVTVEGADEDTAAAELQKFFRENL</sequence>
<dbReference type="PROSITE" id="PS51350">
    <property type="entry name" value="PTS_HPR_DOM"/>
    <property type="match status" value="1"/>
</dbReference>
<comment type="subcellular location">
    <subcellularLocation>
        <location evidence="1">Cytoplasm</location>
    </subcellularLocation>
</comment>
<feature type="domain" description="HPr" evidence="4">
    <location>
        <begin position="4"/>
        <end position="88"/>
    </location>
</feature>
<proteinExistence type="predicted"/>
<dbReference type="PANTHER" id="PTHR33705">
    <property type="entry name" value="PHOSPHOCARRIER PROTEIN HPR"/>
    <property type="match status" value="1"/>
</dbReference>
<dbReference type="Pfam" id="PF00381">
    <property type="entry name" value="PTS-HPr"/>
    <property type="match status" value="1"/>
</dbReference>
<reference evidence="5" key="1">
    <citation type="journal article" date="2013" name="Environ. Microbiol.">
        <title>Microbiota from the distal guts of lean and obese adolescents exhibit partial functional redundancy besides clear differences in community structure.</title>
        <authorList>
            <person name="Ferrer M."/>
            <person name="Ruiz A."/>
            <person name="Lanza F."/>
            <person name="Haange S.B."/>
            <person name="Oberbach A."/>
            <person name="Till H."/>
            <person name="Bargiela R."/>
            <person name="Campoy C."/>
            <person name="Segura M.T."/>
            <person name="Richter M."/>
            <person name="von Bergen M."/>
            <person name="Seifert J."/>
            <person name="Suarez A."/>
        </authorList>
    </citation>
    <scope>NUCLEOTIDE SEQUENCE</scope>
</reference>
<organism evidence="5">
    <name type="scientific">human gut metagenome</name>
    <dbReference type="NCBI Taxonomy" id="408170"/>
    <lineage>
        <taxon>unclassified sequences</taxon>
        <taxon>metagenomes</taxon>
        <taxon>organismal metagenomes</taxon>
    </lineage>
</organism>
<keyword evidence="3" id="KW-0598">Phosphotransferase system</keyword>
<dbReference type="Gene3D" id="3.30.1340.10">
    <property type="entry name" value="HPr-like"/>
    <property type="match status" value="1"/>
</dbReference>
<dbReference type="InterPro" id="IPR035895">
    <property type="entry name" value="HPr-like_sf"/>
</dbReference>
<keyword evidence="2" id="KW-0963">Cytoplasm</keyword>
<dbReference type="AlphaFoldDB" id="K1TCW8"/>
<dbReference type="GO" id="GO:0009401">
    <property type="term" value="P:phosphoenolpyruvate-dependent sugar phosphotransferase system"/>
    <property type="evidence" value="ECO:0007669"/>
    <property type="project" value="UniProtKB-KW"/>
</dbReference>
<protein>
    <submittedName>
        <fullName evidence="5">Phosphocarrier protein HPr</fullName>
    </submittedName>
</protein>
<dbReference type="PRINTS" id="PR00107">
    <property type="entry name" value="PHOSPHOCPHPR"/>
</dbReference>
<dbReference type="InterPro" id="IPR050399">
    <property type="entry name" value="HPr"/>
</dbReference>
<dbReference type="GO" id="GO:0005737">
    <property type="term" value="C:cytoplasm"/>
    <property type="evidence" value="ECO:0007669"/>
    <property type="project" value="UniProtKB-SubCell"/>
</dbReference>
<name>K1TCW8_9ZZZZ</name>
<evidence type="ECO:0000313" key="5">
    <source>
        <dbReference type="EMBL" id="EKC64330.1"/>
    </source>
</evidence>
<dbReference type="InterPro" id="IPR000032">
    <property type="entry name" value="HPr-like"/>
</dbReference>
<accession>K1TCW8</accession>
<evidence type="ECO:0000256" key="2">
    <source>
        <dbReference type="ARBA" id="ARBA00022490"/>
    </source>
</evidence>
<evidence type="ECO:0000259" key="4">
    <source>
        <dbReference type="PROSITE" id="PS51350"/>
    </source>
</evidence>
<dbReference type="CDD" id="cd00367">
    <property type="entry name" value="PTS-HPr_like"/>
    <property type="match status" value="1"/>
</dbReference>